<sequence>MPLIGKRIVNTRATHQNSRFTALLQAHGAEVIEYPCIAIAPPEDDAPLRAALADLARFDWLVLTSANTVQTMAALFPEMEDAVEEIPIAAVGPATAKASAAYLGRKAILLPETFTAEALGKALPILPGQRVLIPASAIAPPTLAEQLTARGAIVTVVEAYRTIRGTGGADVAALLAQRRVDAVTFTSASTVDNFLARLESEGGSRASLTGVCLACIGPQTAAAAEAHGLTVDVMPATHTLDGLIAALGDYFVPVPAR</sequence>
<dbReference type="Pfam" id="PF02602">
    <property type="entry name" value="HEM4"/>
    <property type="match status" value="1"/>
</dbReference>
<proteinExistence type="predicted"/>
<dbReference type="AlphaFoldDB" id="A0A7W9SPY5"/>
<dbReference type="GO" id="GO:0006780">
    <property type="term" value="P:uroporphyrinogen III biosynthetic process"/>
    <property type="evidence" value="ECO:0007669"/>
    <property type="project" value="InterPro"/>
</dbReference>
<dbReference type="InterPro" id="IPR036108">
    <property type="entry name" value="4pyrrol_syn_uPrphyn_synt_sf"/>
</dbReference>
<evidence type="ECO:0000313" key="3">
    <source>
        <dbReference type="Proteomes" id="UP000520814"/>
    </source>
</evidence>
<name>A0A7W9SPY5_ARMRO</name>
<dbReference type="EMBL" id="JACHGW010000002">
    <property type="protein sequence ID" value="MBB6050666.1"/>
    <property type="molecule type" value="Genomic_DNA"/>
</dbReference>
<dbReference type="GO" id="GO:0004852">
    <property type="term" value="F:uroporphyrinogen-III synthase activity"/>
    <property type="evidence" value="ECO:0007669"/>
    <property type="project" value="InterPro"/>
</dbReference>
<keyword evidence="3" id="KW-1185">Reference proteome</keyword>
<dbReference type="InterPro" id="IPR003754">
    <property type="entry name" value="4pyrrol_synth_uPrphyn_synth"/>
</dbReference>
<reference evidence="2 3" key="1">
    <citation type="submission" date="2020-08" db="EMBL/GenBank/DDBJ databases">
        <title>Genomic Encyclopedia of Type Strains, Phase IV (KMG-IV): sequencing the most valuable type-strain genomes for metagenomic binning, comparative biology and taxonomic classification.</title>
        <authorList>
            <person name="Goeker M."/>
        </authorList>
    </citation>
    <scope>NUCLEOTIDE SEQUENCE [LARGE SCALE GENOMIC DNA]</scope>
    <source>
        <strain evidence="2 3">DSM 23562</strain>
    </source>
</reference>
<dbReference type="SUPFAM" id="SSF69618">
    <property type="entry name" value="HemD-like"/>
    <property type="match status" value="1"/>
</dbReference>
<evidence type="ECO:0000313" key="2">
    <source>
        <dbReference type="EMBL" id="MBB6050666.1"/>
    </source>
</evidence>
<evidence type="ECO:0000259" key="1">
    <source>
        <dbReference type="Pfam" id="PF02602"/>
    </source>
</evidence>
<protein>
    <submittedName>
        <fullName evidence="2">Uroporphyrinogen-III synthase</fullName>
    </submittedName>
</protein>
<dbReference type="Proteomes" id="UP000520814">
    <property type="component" value="Unassembled WGS sequence"/>
</dbReference>
<accession>A0A7W9SPY5</accession>
<dbReference type="PANTHER" id="PTHR40082:SF1">
    <property type="entry name" value="BLR5956 PROTEIN"/>
    <property type="match status" value="1"/>
</dbReference>
<comment type="caution">
    <text evidence="2">The sequence shown here is derived from an EMBL/GenBank/DDBJ whole genome shotgun (WGS) entry which is preliminary data.</text>
</comment>
<organism evidence="2 3">
    <name type="scientific">Armatimonas rosea</name>
    <dbReference type="NCBI Taxonomy" id="685828"/>
    <lineage>
        <taxon>Bacteria</taxon>
        <taxon>Bacillati</taxon>
        <taxon>Armatimonadota</taxon>
        <taxon>Armatimonadia</taxon>
        <taxon>Armatimonadales</taxon>
        <taxon>Armatimonadaceae</taxon>
        <taxon>Armatimonas</taxon>
    </lineage>
</organism>
<dbReference type="CDD" id="cd06578">
    <property type="entry name" value="HemD"/>
    <property type="match status" value="1"/>
</dbReference>
<dbReference type="RefSeq" id="WP_184196058.1">
    <property type="nucleotide sequence ID" value="NZ_JACHGW010000002.1"/>
</dbReference>
<dbReference type="PANTHER" id="PTHR40082">
    <property type="entry name" value="BLR5956 PROTEIN"/>
    <property type="match status" value="1"/>
</dbReference>
<feature type="domain" description="Tetrapyrrole biosynthesis uroporphyrinogen III synthase" evidence="1">
    <location>
        <begin position="19"/>
        <end position="245"/>
    </location>
</feature>
<dbReference type="InterPro" id="IPR039793">
    <property type="entry name" value="UROS/Hem4"/>
</dbReference>
<dbReference type="Gene3D" id="3.40.50.10090">
    <property type="match status" value="2"/>
</dbReference>
<gene>
    <name evidence="2" type="ORF">HNQ39_002457</name>
</gene>